<gene>
    <name evidence="2" type="ORF">J5A65_00305</name>
</gene>
<reference evidence="2 3" key="1">
    <citation type="submission" date="2021-03" db="EMBL/GenBank/DDBJ databases">
        <title>Human Oral Microbial Genomes.</title>
        <authorList>
            <person name="Johnston C.D."/>
            <person name="Chen T."/>
            <person name="Dewhirst F.E."/>
        </authorList>
    </citation>
    <scope>NUCLEOTIDE SEQUENCE [LARGE SCALE GENOMIC DNA]</scope>
    <source>
        <strain evidence="2 3">DSMZ 100122</strain>
    </source>
</reference>
<evidence type="ECO:0000313" key="3">
    <source>
        <dbReference type="Proteomes" id="UP000678513"/>
    </source>
</evidence>
<dbReference type="Gene3D" id="3.40.50.720">
    <property type="entry name" value="NAD(P)-binding Rossmann-like Domain"/>
    <property type="match status" value="1"/>
</dbReference>
<dbReference type="InterPro" id="IPR036291">
    <property type="entry name" value="NAD(P)-bd_dom_sf"/>
</dbReference>
<name>A0ABX7Y5X3_9ACTN</name>
<dbReference type="Pfam" id="PF08240">
    <property type="entry name" value="ADH_N"/>
    <property type="match status" value="1"/>
</dbReference>
<dbReference type="InterPro" id="IPR020843">
    <property type="entry name" value="ER"/>
</dbReference>
<feature type="domain" description="Enoyl reductase (ER)" evidence="1">
    <location>
        <begin position="10"/>
        <end position="298"/>
    </location>
</feature>
<dbReference type="RefSeq" id="WP_212323870.1">
    <property type="nucleotide sequence ID" value="NZ_AP024463.1"/>
</dbReference>
<evidence type="ECO:0000259" key="1">
    <source>
        <dbReference type="SMART" id="SM00829"/>
    </source>
</evidence>
<dbReference type="SMART" id="SM00829">
    <property type="entry name" value="PKS_ER"/>
    <property type="match status" value="1"/>
</dbReference>
<keyword evidence="3" id="KW-1185">Reference proteome</keyword>
<dbReference type="InterPro" id="IPR052585">
    <property type="entry name" value="Lipid_raft_assoc_Zn_ADH"/>
</dbReference>
<dbReference type="PANTHER" id="PTHR43482:SF1">
    <property type="entry name" value="PROTEIN AST1-RELATED"/>
    <property type="match status" value="1"/>
</dbReference>
<dbReference type="Pfam" id="PF13602">
    <property type="entry name" value="ADH_zinc_N_2"/>
    <property type="match status" value="1"/>
</dbReference>
<dbReference type="Proteomes" id="UP000678513">
    <property type="component" value="Chromosome"/>
</dbReference>
<dbReference type="PANTHER" id="PTHR43482">
    <property type="entry name" value="PROTEIN AST1-RELATED"/>
    <property type="match status" value="1"/>
</dbReference>
<dbReference type="InterPro" id="IPR013154">
    <property type="entry name" value="ADH-like_N"/>
</dbReference>
<evidence type="ECO:0000313" key="2">
    <source>
        <dbReference type="EMBL" id="QUC08235.1"/>
    </source>
</evidence>
<protein>
    <submittedName>
        <fullName evidence="2">NADP-dependent oxidoreductase</fullName>
    </submittedName>
</protein>
<dbReference type="Gene3D" id="3.90.180.10">
    <property type="entry name" value="Medium-chain alcohol dehydrogenases, catalytic domain"/>
    <property type="match status" value="1"/>
</dbReference>
<organism evidence="2 3">
    <name type="scientific">Arachnia rubra</name>
    <dbReference type="NCBI Taxonomy" id="1547448"/>
    <lineage>
        <taxon>Bacteria</taxon>
        <taxon>Bacillati</taxon>
        <taxon>Actinomycetota</taxon>
        <taxon>Actinomycetes</taxon>
        <taxon>Propionibacteriales</taxon>
        <taxon>Propionibacteriaceae</taxon>
        <taxon>Arachnia</taxon>
    </lineage>
</organism>
<proteinExistence type="predicted"/>
<sequence length="300" mass="31351">MKAAIINRTGPASELRVSDVPIPEPESGEIRVKVAAAAVNPVDIKTRSGFLKIDLNFPAILGWDVAGAVDAIGADVSRFHVGDQVMGMVAQPVRGQGTYAEYVCAPEELFASVPTGLGIQEAAAVPLTVLTAAQMLSKLNLPDDNTPVLVTGAAGAVGRVAVQWLLQAGHRVAGLARLSDTDDLVALGVETVYDSTTEIPVAAFDAVIDTAGIPEAISNVRDDGKFVSITDNTQPQPERGIIPMKSYVQENGQQLAEIADQVAQGKLSVPAGPVYPLTQVANAHADFEYGGIRGKVLLIP</sequence>
<dbReference type="CDD" id="cd05289">
    <property type="entry name" value="MDR_like_2"/>
    <property type="match status" value="1"/>
</dbReference>
<dbReference type="SUPFAM" id="SSF51735">
    <property type="entry name" value="NAD(P)-binding Rossmann-fold domains"/>
    <property type="match status" value="1"/>
</dbReference>
<dbReference type="EMBL" id="CP072384">
    <property type="protein sequence ID" value="QUC08235.1"/>
    <property type="molecule type" value="Genomic_DNA"/>
</dbReference>
<accession>A0ABX7Y5X3</accession>
<dbReference type="InterPro" id="IPR011032">
    <property type="entry name" value="GroES-like_sf"/>
</dbReference>
<dbReference type="SUPFAM" id="SSF50129">
    <property type="entry name" value="GroES-like"/>
    <property type="match status" value="1"/>
</dbReference>